<dbReference type="GO" id="GO:0043161">
    <property type="term" value="P:proteasome-mediated ubiquitin-dependent protein catabolic process"/>
    <property type="evidence" value="ECO:0007669"/>
    <property type="project" value="TreeGrafter"/>
</dbReference>
<dbReference type="PANTHER" id="PTHR22763:SF162">
    <property type="entry name" value="TRANSMEMBRANE E3 UBIQUITIN-PROTEIN LIGASE 1"/>
    <property type="match status" value="1"/>
</dbReference>
<evidence type="ECO:0000256" key="16">
    <source>
        <dbReference type="SAM" id="Phobius"/>
    </source>
</evidence>
<gene>
    <name evidence="18" type="ORF">LPJ64_003811</name>
</gene>
<feature type="transmembrane region" description="Helical" evidence="16">
    <location>
        <begin position="5"/>
        <end position="21"/>
    </location>
</feature>
<name>A0A9W7XJ46_9FUNG</name>
<evidence type="ECO:0000256" key="2">
    <source>
        <dbReference type="ARBA" id="ARBA00004127"/>
    </source>
</evidence>
<dbReference type="InterPro" id="IPR001841">
    <property type="entry name" value="Znf_RING"/>
</dbReference>
<feature type="transmembrane region" description="Helical" evidence="16">
    <location>
        <begin position="501"/>
        <end position="519"/>
    </location>
</feature>
<keyword evidence="11" id="KW-0862">Zinc</keyword>
<reference evidence="18" key="1">
    <citation type="submission" date="2022-07" db="EMBL/GenBank/DDBJ databases">
        <title>Phylogenomic reconstructions and comparative analyses of Kickxellomycotina fungi.</title>
        <authorList>
            <person name="Reynolds N.K."/>
            <person name="Stajich J.E."/>
            <person name="Barry K."/>
            <person name="Grigoriev I.V."/>
            <person name="Crous P."/>
            <person name="Smith M.E."/>
        </authorList>
    </citation>
    <scope>NUCLEOTIDE SEQUENCE</scope>
    <source>
        <strain evidence="18">NBRC 105413</strain>
    </source>
</reference>
<evidence type="ECO:0000256" key="8">
    <source>
        <dbReference type="ARBA" id="ARBA00022729"/>
    </source>
</evidence>
<feature type="region of interest" description="Disordered" evidence="15">
    <location>
        <begin position="544"/>
        <end position="609"/>
    </location>
</feature>
<evidence type="ECO:0000256" key="5">
    <source>
        <dbReference type="ARBA" id="ARBA00022679"/>
    </source>
</evidence>
<keyword evidence="13 16" id="KW-0472">Membrane</keyword>
<feature type="transmembrane region" description="Helical" evidence="16">
    <location>
        <begin position="302"/>
        <end position="321"/>
    </location>
</feature>
<proteinExistence type="predicted"/>
<dbReference type="InterPro" id="IPR013083">
    <property type="entry name" value="Znf_RING/FYVE/PHD"/>
</dbReference>
<dbReference type="GO" id="GO:0012505">
    <property type="term" value="C:endomembrane system"/>
    <property type="evidence" value="ECO:0007669"/>
    <property type="project" value="UniProtKB-SubCell"/>
</dbReference>
<protein>
    <recommendedName>
        <fullName evidence="4">RING-type E3 ubiquitin transferase</fullName>
        <ecNumber evidence="4">2.3.2.27</ecNumber>
    </recommendedName>
</protein>
<comment type="subcellular location">
    <subcellularLocation>
        <location evidence="2">Endomembrane system</location>
        <topology evidence="2">Multi-pass membrane protein</topology>
    </subcellularLocation>
</comment>
<dbReference type="EC" id="2.3.2.27" evidence="4"/>
<dbReference type="Gene3D" id="3.30.40.10">
    <property type="entry name" value="Zinc/RING finger domain, C3HC4 (zinc finger)"/>
    <property type="match status" value="1"/>
</dbReference>
<evidence type="ECO:0000256" key="13">
    <source>
        <dbReference type="ARBA" id="ARBA00023136"/>
    </source>
</evidence>
<dbReference type="Proteomes" id="UP001145021">
    <property type="component" value="Unassembled WGS sequence"/>
</dbReference>
<keyword evidence="8" id="KW-0732">Signal</keyword>
<sequence>MNRPLLYYIVLLIMVNIWLSWGSDDAPYHSPDERSAYERQWWASFRSLEFPANSTYLQLPEKVRSAVDKLIGPSLLPRTDNNDSKAAAMGRSSDISSVFHGTWVAEHHSGSEAVHSDSRLKQFSRPANGATGRLAMELQTIESTVSGTQLLFGSVQILARGFSEKLSMRGMYWSESDTAVLYGVRQMHAQVPVDLVRAMPSNETFMQAKTAYGERLTERLADYMMPGDVARACEYQLFLRFSSAELAFPMRHSVQTAHRPSSGLLAQTIMYSPDCSVSVATPQGQPLLGISASVYQKRASHYLRLVFAAMLAEALLLVGQMRHAPTHAGMSKISPYSLAMQIILGCCIFVAHVSGGMSPAGEAQLAFTGASFVVFTLSMMFAVYYMMSVWHVQHPAQTEEASDGFRGMLATYVPFYMSIAAGVLIVHLYTETMNVLAGLLMALLLATSYSFWIPQIWRNAKRGTSRGLRKDYVLGTTALYLLFPLYAFACPQSLTFNRPSPFVWALVLYSLAQVAVLVLQDLLGPRFFVPVSMLPEVYNYHPLLPPDDEESQAEAEAEAEAESIGSSDNDNDDNDDDGDVDDENRNPDQDHGPEQPADGDDQEEPVRRRSNRECAICIQDVDVTPTTAASLFGRASYMVTPCHHIYHTKCLMRWMEMKLECPICRAPLPPI</sequence>
<evidence type="ECO:0000256" key="11">
    <source>
        <dbReference type="ARBA" id="ARBA00022833"/>
    </source>
</evidence>
<feature type="compositionally biased region" description="Basic and acidic residues" evidence="15">
    <location>
        <begin position="583"/>
        <end position="593"/>
    </location>
</feature>
<feature type="transmembrane region" description="Helical" evidence="16">
    <location>
        <begin position="365"/>
        <end position="387"/>
    </location>
</feature>
<keyword evidence="7" id="KW-0479">Metal-binding</keyword>
<evidence type="ECO:0000256" key="9">
    <source>
        <dbReference type="ARBA" id="ARBA00022771"/>
    </source>
</evidence>
<dbReference type="SMART" id="SM00184">
    <property type="entry name" value="RING"/>
    <property type="match status" value="1"/>
</dbReference>
<dbReference type="InterPro" id="IPR050731">
    <property type="entry name" value="HRD1_E3_ubiq-ligases"/>
</dbReference>
<feature type="compositionally biased region" description="Acidic residues" evidence="15">
    <location>
        <begin position="546"/>
        <end position="561"/>
    </location>
</feature>
<dbReference type="EMBL" id="JANBOH010000159">
    <property type="protein sequence ID" value="KAJ1644537.1"/>
    <property type="molecule type" value="Genomic_DNA"/>
</dbReference>
<evidence type="ECO:0000256" key="6">
    <source>
        <dbReference type="ARBA" id="ARBA00022692"/>
    </source>
</evidence>
<feature type="compositionally biased region" description="Acidic residues" evidence="15">
    <location>
        <begin position="569"/>
        <end position="582"/>
    </location>
</feature>
<dbReference type="PROSITE" id="PS50089">
    <property type="entry name" value="ZF_RING_2"/>
    <property type="match status" value="1"/>
</dbReference>
<feature type="transmembrane region" description="Helical" evidence="16">
    <location>
        <begin position="435"/>
        <end position="452"/>
    </location>
</feature>
<evidence type="ECO:0000256" key="4">
    <source>
        <dbReference type="ARBA" id="ARBA00012483"/>
    </source>
</evidence>
<keyword evidence="9 14" id="KW-0863">Zinc-finger</keyword>
<keyword evidence="10" id="KW-0833">Ubl conjugation pathway</keyword>
<comment type="catalytic activity">
    <reaction evidence="1">
        <text>S-ubiquitinyl-[E2 ubiquitin-conjugating enzyme]-L-cysteine + [acceptor protein]-L-lysine = [E2 ubiquitin-conjugating enzyme]-L-cysteine + N(6)-ubiquitinyl-[acceptor protein]-L-lysine.</text>
        <dbReference type="EC" id="2.3.2.27"/>
    </reaction>
</comment>
<evidence type="ECO:0000256" key="10">
    <source>
        <dbReference type="ARBA" id="ARBA00022786"/>
    </source>
</evidence>
<feature type="transmembrane region" description="Helical" evidence="16">
    <location>
        <begin position="472"/>
        <end position="489"/>
    </location>
</feature>
<evidence type="ECO:0000256" key="7">
    <source>
        <dbReference type="ARBA" id="ARBA00022723"/>
    </source>
</evidence>
<evidence type="ECO:0000256" key="14">
    <source>
        <dbReference type="PROSITE-ProRule" id="PRU00175"/>
    </source>
</evidence>
<comment type="caution">
    <text evidence="18">The sequence shown here is derived from an EMBL/GenBank/DDBJ whole genome shotgun (WGS) entry which is preliminary data.</text>
</comment>
<keyword evidence="12 16" id="KW-1133">Transmembrane helix</keyword>
<dbReference type="GO" id="GO:0008270">
    <property type="term" value="F:zinc ion binding"/>
    <property type="evidence" value="ECO:0007669"/>
    <property type="project" value="UniProtKB-KW"/>
</dbReference>
<evidence type="ECO:0000256" key="1">
    <source>
        <dbReference type="ARBA" id="ARBA00000900"/>
    </source>
</evidence>
<keyword evidence="5" id="KW-0808">Transferase</keyword>
<dbReference type="InterPro" id="IPR021319">
    <property type="entry name" value="DUF2921"/>
</dbReference>
<accession>A0A9W7XJ46</accession>
<keyword evidence="19" id="KW-1185">Reference proteome</keyword>
<dbReference type="GO" id="GO:0061630">
    <property type="term" value="F:ubiquitin protein ligase activity"/>
    <property type="evidence" value="ECO:0007669"/>
    <property type="project" value="UniProtKB-EC"/>
</dbReference>
<evidence type="ECO:0000256" key="15">
    <source>
        <dbReference type="SAM" id="MobiDB-lite"/>
    </source>
</evidence>
<evidence type="ECO:0000259" key="17">
    <source>
        <dbReference type="PROSITE" id="PS50089"/>
    </source>
</evidence>
<feature type="transmembrane region" description="Helical" evidence="16">
    <location>
        <begin position="408"/>
        <end position="429"/>
    </location>
</feature>
<dbReference type="SUPFAM" id="SSF57850">
    <property type="entry name" value="RING/U-box"/>
    <property type="match status" value="1"/>
</dbReference>
<dbReference type="Pfam" id="PF11145">
    <property type="entry name" value="DUF2921"/>
    <property type="match status" value="1"/>
</dbReference>
<dbReference type="AlphaFoldDB" id="A0A9W7XJ46"/>
<evidence type="ECO:0000256" key="3">
    <source>
        <dbReference type="ARBA" id="ARBA00004906"/>
    </source>
</evidence>
<comment type="pathway">
    <text evidence="3">Protein modification; protein ubiquitination.</text>
</comment>
<feature type="domain" description="RING-type" evidence="17">
    <location>
        <begin position="614"/>
        <end position="665"/>
    </location>
</feature>
<dbReference type="PANTHER" id="PTHR22763">
    <property type="entry name" value="RING ZINC FINGER PROTEIN"/>
    <property type="match status" value="1"/>
</dbReference>
<dbReference type="GO" id="GO:0044695">
    <property type="term" value="C:Dsc E3 ubiquitin ligase complex"/>
    <property type="evidence" value="ECO:0007669"/>
    <property type="project" value="TreeGrafter"/>
</dbReference>
<organism evidence="18 19">
    <name type="scientific">Coemansia asiatica</name>
    <dbReference type="NCBI Taxonomy" id="1052880"/>
    <lineage>
        <taxon>Eukaryota</taxon>
        <taxon>Fungi</taxon>
        <taxon>Fungi incertae sedis</taxon>
        <taxon>Zoopagomycota</taxon>
        <taxon>Kickxellomycotina</taxon>
        <taxon>Kickxellomycetes</taxon>
        <taxon>Kickxellales</taxon>
        <taxon>Kickxellaceae</taxon>
        <taxon>Coemansia</taxon>
    </lineage>
</organism>
<feature type="transmembrane region" description="Helical" evidence="16">
    <location>
        <begin position="333"/>
        <end position="353"/>
    </location>
</feature>
<evidence type="ECO:0000313" key="19">
    <source>
        <dbReference type="Proteomes" id="UP001145021"/>
    </source>
</evidence>
<evidence type="ECO:0000256" key="12">
    <source>
        <dbReference type="ARBA" id="ARBA00022989"/>
    </source>
</evidence>
<dbReference type="Pfam" id="PF13639">
    <property type="entry name" value="zf-RING_2"/>
    <property type="match status" value="1"/>
</dbReference>
<keyword evidence="6 16" id="KW-0812">Transmembrane</keyword>
<evidence type="ECO:0000313" key="18">
    <source>
        <dbReference type="EMBL" id="KAJ1644537.1"/>
    </source>
</evidence>